<accession>W2GES1</accession>
<reference evidence="1" key="1">
    <citation type="submission" date="2013-11" db="EMBL/GenBank/DDBJ databases">
        <title>The Genome Sequence of Phytophthora parasitica CJ02B3.</title>
        <authorList>
            <consortium name="The Broad Institute Genomics Platform"/>
            <person name="Russ C."/>
            <person name="Tyler B."/>
            <person name="Panabieres F."/>
            <person name="Shan W."/>
            <person name="Tripathy S."/>
            <person name="Grunwald N."/>
            <person name="Machado M."/>
            <person name="Johnson C.S."/>
            <person name="Arredondo F."/>
            <person name="Hong C."/>
            <person name="Coffey M."/>
            <person name="Young S.K."/>
            <person name="Zeng Q."/>
            <person name="Gargeya S."/>
            <person name="Fitzgerald M."/>
            <person name="Abouelleil A."/>
            <person name="Alvarado L."/>
            <person name="Chapman S.B."/>
            <person name="Gainer-Dewar J."/>
            <person name="Goldberg J."/>
            <person name="Griggs A."/>
            <person name="Gujja S."/>
            <person name="Hansen M."/>
            <person name="Howarth C."/>
            <person name="Imamovic A."/>
            <person name="Ireland A."/>
            <person name="Larimer J."/>
            <person name="McCowan C."/>
            <person name="Murphy C."/>
            <person name="Pearson M."/>
            <person name="Poon T.W."/>
            <person name="Priest M."/>
            <person name="Roberts A."/>
            <person name="Saif S."/>
            <person name="Shea T."/>
            <person name="Sykes S."/>
            <person name="Wortman J."/>
            <person name="Nusbaum C."/>
            <person name="Birren B."/>
        </authorList>
    </citation>
    <scope>NUCLEOTIDE SEQUENCE [LARGE SCALE GENOMIC DNA]</scope>
    <source>
        <strain evidence="1">CJ02B3</strain>
    </source>
</reference>
<proteinExistence type="predicted"/>
<dbReference type="AlphaFoldDB" id="W2GES1"/>
<dbReference type="Proteomes" id="UP000053864">
    <property type="component" value="Unassembled WGS sequence"/>
</dbReference>
<evidence type="ECO:0000313" key="1">
    <source>
        <dbReference type="EMBL" id="ETK81553.1"/>
    </source>
</evidence>
<gene>
    <name evidence="1" type="ORF">L915_12958</name>
    <name evidence="2" type="ORF">L916_12860</name>
</gene>
<reference evidence="2" key="2">
    <citation type="submission" date="2013-11" db="EMBL/GenBank/DDBJ databases">
        <title>The Genome Sequence of Phytophthora parasitica CJ05E6.</title>
        <authorList>
            <consortium name="The Broad Institute Genomics Platform"/>
            <person name="Russ C."/>
            <person name="Tyler B."/>
            <person name="Panabieres F."/>
            <person name="Shan W."/>
            <person name="Tripathy S."/>
            <person name="Grunwald N."/>
            <person name="Machado M."/>
            <person name="Johnson C.S."/>
            <person name="Arredondo F."/>
            <person name="Hong C."/>
            <person name="Coffey M."/>
            <person name="Young S.K."/>
            <person name="Zeng Q."/>
            <person name="Gargeya S."/>
            <person name="Fitzgerald M."/>
            <person name="Abouelleil A."/>
            <person name="Alvarado L."/>
            <person name="Chapman S.B."/>
            <person name="Gainer-Dewar J."/>
            <person name="Goldberg J."/>
            <person name="Griggs A."/>
            <person name="Gujja S."/>
            <person name="Hansen M."/>
            <person name="Howarth C."/>
            <person name="Imamovic A."/>
            <person name="Ireland A."/>
            <person name="Larimer J."/>
            <person name="McCowan C."/>
            <person name="Murphy C."/>
            <person name="Pearson M."/>
            <person name="Poon T.W."/>
            <person name="Priest M."/>
            <person name="Roberts A."/>
            <person name="Saif S."/>
            <person name="Shea T."/>
            <person name="Sykes S."/>
            <person name="Wortman J."/>
            <person name="Nusbaum C."/>
            <person name="Birren B."/>
        </authorList>
    </citation>
    <scope>NUCLEOTIDE SEQUENCE [LARGE SCALE GENOMIC DNA]</scope>
    <source>
        <strain evidence="2">CJ05E6</strain>
    </source>
</reference>
<feature type="non-terminal residue" evidence="1">
    <location>
        <position position="1"/>
    </location>
</feature>
<dbReference type="EMBL" id="KI674171">
    <property type="protein sequence ID" value="ETL34966.1"/>
    <property type="molecule type" value="Genomic_DNA"/>
</dbReference>
<organism evidence="1">
    <name type="scientific">Phytophthora nicotianae</name>
    <name type="common">Potato buckeye rot agent</name>
    <name type="synonym">Phytophthora parasitica</name>
    <dbReference type="NCBI Taxonomy" id="4792"/>
    <lineage>
        <taxon>Eukaryota</taxon>
        <taxon>Sar</taxon>
        <taxon>Stramenopiles</taxon>
        <taxon>Oomycota</taxon>
        <taxon>Peronosporomycetes</taxon>
        <taxon>Peronosporales</taxon>
        <taxon>Peronosporaceae</taxon>
        <taxon>Phytophthora</taxon>
    </lineage>
</organism>
<dbReference type="EMBL" id="KI687444">
    <property type="protein sequence ID" value="ETK81553.1"/>
    <property type="molecule type" value="Genomic_DNA"/>
</dbReference>
<sequence>IDTDNDCRIEHITDTHQQTIQEDGDDTLAQNVEEAHDEDKEEVVQKQKALYEIATK</sequence>
<evidence type="ECO:0000313" key="2">
    <source>
        <dbReference type="EMBL" id="ETL34966.1"/>
    </source>
</evidence>
<name>W2GES1_PHYNI</name>
<dbReference type="Proteomes" id="UP000053236">
    <property type="component" value="Unassembled WGS sequence"/>
</dbReference>
<protein>
    <submittedName>
        <fullName evidence="1">Uncharacterized protein</fullName>
    </submittedName>
</protein>